<evidence type="ECO:0000313" key="2">
    <source>
        <dbReference type="Proteomes" id="UP001152795"/>
    </source>
</evidence>
<comment type="caution">
    <text evidence="1">The sequence shown here is derived from an EMBL/GenBank/DDBJ whole genome shotgun (WGS) entry which is preliminary data.</text>
</comment>
<gene>
    <name evidence="1" type="ORF">PACLA_8A036751</name>
</gene>
<dbReference type="PANTHER" id="PTHR48462:SF1">
    <property type="entry name" value="PROTEIN, PUTATIVE-RELATED"/>
    <property type="match status" value="1"/>
</dbReference>
<sequence length="1089" mass="122473">MSRKQKRTKWTEEMNRDVLECKERAQELKSSENPSLNVNKSTGRKIGYIQLMKQLWEERGYASLGLTGQNLRDRASKLQKIQVLPTFGCDNESYKTQEGEIAEVSGGINELRPESNLHNITIEQVPEELRNDEESSSRNLLPNLPEINVLPSQIKEKMRGKITHRELCCEVGEIYDEIVHFRRNIFKIPSGRAGKDYITELTYWLKQFNSNAELNSIALKVFMILPSLILQKPSAKSKSKEHSSAIDRRLLLWRQGDVSLLMKEVRFIQKKFKSSRKARSMEDVSKTFAKLVMQGKITAAIKMLDKESLSSLCNLSPEVIKELKQKHPTAAEVQEGSLLYGPMDYVPPNTFDLIDEQTIYNAALKTKGSAGPSGMDAELYRRIVCSKSFKTEGKLLREEIAIMTRNLLKSSYHPSLLEAFTSCRLIPLDKNPGIRPIGVGEVLRRIIGKTVSAFFKEELKQAAGPLQVCAGHNAGAEAAIHAMSEIFAEAETDGILLIDASNAFNQMNRSVAMHNIQITCNEISQYLINTYRSPSRLFICGGGEILSQEGTTQGDPLAMPWYSINTSTIIQSLRLASPDVKQVWLADDSAGGGTIAALYSWYRYLCEEGLKYGYHVNGSKSWLIVKSQLLASEAERVFGSEVKITTEGRRHLGAVIGSTNYKEEYCNEKVNSWREEIEALSDIAKSQPHSAYVAFTKGFKSKFTYFMRTISSFEDYINPIEEAISELFLPALFGQEEPLPEELHEVITLSPAQGGLGIPALSEEAPQQYAASTSITRPHVEAILSQCTSMPEITNEIKNEQQSIKRANANAKRERIDESLPADLLLLVKQARDKGASSWLNAIPVEEQGLTLNKEEFKDSIRMRYGMPLPDLPSHCVCGSAFSVNHALSCKRGGFVARRHDGVRDLLTTLLSRVCNNVEAEPKIMPLDNEQFRLQSTNRSPDARLDIKAGEFWARGVTSFFDVRVSHVNSQCHQNKATSDIFKEQEAEKKRKYQQRILDVEMGTFTPLVFGTNGGVGDECQKFLKHLAEKLSRKNGEDYATVITWIRTRLSFEILKSVHLCTRGSRSPFRAKDEHIDEFKLNSVTAEVF</sequence>
<dbReference type="Proteomes" id="UP001152795">
    <property type="component" value="Unassembled WGS sequence"/>
</dbReference>
<dbReference type="EMBL" id="CACRXK020000240">
    <property type="protein sequence ID" value="CAB3979893.1"/>
    <property type="molecule type" value="Genomic_DNA"/>
</dbReference>
<reference evidence="1" key="1">
    <citation type="submission" date="2020-04" db="EMBL/GenBank/DDBJ databases">
        <authorList>
            <person name="Alioto T."/>
            <person name="Alioto T."/>
            <person name="Gomez Garrido J."/>
        </authorList>
    </citation>
    <scope>NUCLEOTIDE SEQUENCE</scope>
    <source>
        <strain evidence="1">A484AB</strain>
    </source>
</reference>
<accession>A0A6S7FS39</accession>
<dbReference type="AlphaFoldDB" id="A0A6S7FS39"/>
<dbReference type="OrthoDB" id="5984809at2759"/>
<name>A0A6S7FS39_PARCT</name>
<evidence type="ECO:0000313" key="1">
    <source>
        <dbReference type="EMBL" id="CAB3979893.1"/>
    </source>
</evidence>
<organism evidence="1 2">
    <name type="scientific">Paramuricea clavata</name>
    <name type="common">Red gorgonian</name>
    <name type="synonym">Violescent sea-whip</name>
    <dbReference type="NCBI Taxonomy" id="317549"/>
    <lineage>
        <taxon>Eukaryota</taxon>
        <taxon>Metazoa</taxon>
        <taxon>Cnidaria</taxon>
        <taxon>Anthozoa</taxon>
        <taxon>Octocorallia</taxon>
        <taxon>Malacalcyonacea</taxon>
        <taxon>Plexauridae</taxon>
        <taxon>Paramuricea</taxon>
    </lineage>
</organism>
<proteinExistence type="predicted"/>
<dbReference type="PANTHER" id="PTHR48462">
    <property type="entry name" value="PROTEIN, PUTATIVE-RELATED"/>
    <property type="match status" value="1"/>
</dbReference>
<keyword evidence="2" id="KW-1185">Reference proteome</keyword>
<protein>
    <submittedName>
        <fullName evidence="1">Uncharacterized protein</fullName>
    </submittedName>
</protein>